<keyword evidence="12 17" id="KW-0249">Electron transport</keyword>
<evidence type="ECO:0000256" key="9">
    <source>
        <dbReference type="ARBA" id="ARBA00022723"/>
    </source>
</evidence>
<comment type="catalytic activity">
    <reaction evidence="16 17">
        <text>a quinol + 2 Fe(III)-[cytochrome c](out) = a quinone + 2 Fe(II)-[cytochrome c](out) + 2 H(+)(out)</text>
        <dbReference type="Rhea" id="RHEA:11484"/>
        <dbReference type="Rhea" id="RHEA-COMP:10350"/>
        <dbReference type="Rhea" id="RHEA-COMP:14399"/>
        <dbReference type="ChEBI" id="CHEBI:15378"/>
        <dbReference type="ChEBI" id="CHEBI:24646"/>
        <dbReference type="ChEBI" id="CHEBI:29033"/>
        <dbReference type="ChEBI" id="CHEBI:29034"/>
        <dbReference type="ChEBI" id="CHEBI:132124"/>
        <dbReference type="EC" id="7.1.1.8"/>
    </reaction>
</comment>
<dbReference type="GO" id="GO:0008121">
    <property type="term" value="F:quinol-cytochrome-c reductase activity"/>
    <property type="evidence" value="ECO:0007669"/>
    <property type="project" value="UniProtKB-UniRule"/>
</dbReference>
<evidence type="ECO:0000256" key="10">
    <source>
        <dbReference type="ARBA" id="ARBA00022737"/>
    </source>
</evidence>
<dbReference type="InterPro" id="IPR009056">
    <property type="entry name" value="Cyt_c-like_dom"/>
</dbReference>
<evidence type="ECO:0000313" key="22">
    <source>
        <dbReference type="EMBL" id="MCC2031933.1"/>
    </source>
</evidence>
<evidence type="ECO:0000256" key="5">
    <source>
        <dbReference type="ARBA" id="ARBA00022475"/>
    </source>
</evidence>
<keyword evidence="6 17" id="KW-0349">Heme</keyword>
<evidence type="ECO:0000256" key="16">
    <source>
        <dbReference type="ARBA" id="ARBA00029351"/>
    </source>
</evidence>
<feature type="domain" description="Cytochrome c" evidence="21">
    <location>
        <begin position="63"/>
        <end position="142"/>
    </location>
</feature>
<sequence length="277" mass="29079">MARDTSRRSRDGRARTPRAQGRRSPWAAAALIGIGLLITGGVYAGASAAMATTTTESTVNSALTAEDGKKLFQANCATCHGLDVQGTSDGPSLYGVGELAVHFQLSTGRMPLQMQGPQAPQKPVQFTDDQITAIGDYIQSIAPGPTFPDDEVLDGEGSAAEGGELFRINCAMCHNVAGAGGALTEGKYAPALHTTTPLNMYAAMVTGPQNMPVFNDMTLTTEEKRDIITYLLYLQDNESAGGFSLGSLGPVSEGLFIWIFGIGSLIAITVWITAKSN</sequence>
<feature type="domain" description="Cytochrome c" evidence="21">
    <location>
        <begin position="157"/>
        <end position="235"/>
    </location>
</feature>
<dbReference type="Gene3D" id="1.10.760.10">
    <property type="entry name" value="Cytochrome c-like domain"/>
    <property type="match status" value="2"/>
</dbReference>
<keyword evidence="4 17" id="KW-0813">Transport</keyword>
<feature type="binding site" description="covalent" evidence="18">
    <location>
        <position position="76"/>
    </location>
    <ligand>
        <name>heme c</name>
        <dbReference type="ChEBI" id="CHEBI:61717"/>
        <label>1</label>
    </ligand>
</feature>
<keyword evidence="9 17" id="KW-0479">Metal-binding</keyword>
<evidence type="ECO:0000256" key="11">
    <source>
        <dbReference type="ARBA" id="ARBA00022967"/>
    </source>
</evidence>
<keyword evidence="8 17" id="KW-0812">Transmembrane</keyword>
<protein>
    <recommendedName>
        <fullName evidence="3 17">Cytochrome bc1 complex cytochrome c subunit</fullName>
        <ecNumber evidence="2 17">7.1.1.8</ecNumber>
    </recommendedName>
</protein>
<dbReference type="InterPro" id="IPR050597">
    <property type="entry name" value="Cytochrome_c_Oxidase_Subunit"/>
</dbReference>
<comment type="subcellular location">
    <subcellularLocation>
        <location evidence="1 17">Cell membrane</location>
        <topology evidence="1 17">Multi-pass membrane protein</topology>
    </subcellularLocation>
</comment>
<evidence type="ECO:0000256" key="18">
    <source>
        <dbReference type="PIRSR" id="PIRSR000007-50"/>
    </source>
</evidence>
<dbReference type="EC" id="7.1.1.8" evidence="2 17"/>
<evidence type="ECO:0000256" key="7">
    <source>
        <dbReference type="ARBA" id="ARBA00022660"/>
    </source>
</evidence>
<dbReference type="RefSeq" id="WP_229383861.1">
    <property type="nucleotide sequence ID" value="NZ_JAGTTN010000002.1"/>
</dbReference>
<dbReference type="PROSITE" id="PS51007">
    <property type="entry name" value="CYTC"/>
    <property type="match status" value="2"/>
</dbReference>
<evidence type="ECO:0000256" key="12">
    <source>
        <dbReference type="ARBA" id="ARBA00022982"/>
    </source>
</evidence>
<dbReference type="InterPro" id="IPR036909">
    <property type="entry name" value="Cyt_c-like_dom_sf"/>
</dbReference>
<gene>
    <name evidence="22" type="ORF">KEC57_07005</name>
</gene>
<evidence type="ECO:0000256" key="19">
    <source>
        <dbReference type="PIRSR" id="PIRSR000007-51"/>
    </source>
</evidence>
<proteinExistence type="predicted"/>
<dbReference type="Pfam" id="PF13442">
    <property type="entry name" value="Cytochrome_CBB3"/>
    <property type="match status" value="1"/>
</dbReference>
<feature type="binding site" description="covalent" evidence="18">
    <location>
        <position position="173"/>
    </location>
    <ligand>
        <name>heme c</name>
        <dbReference type="ChEBI" id="CHEBI:61717"/>
        <label>2</label>
    </ligand>
</feature>
<evidence type="ECO:0000256" key="6">
    <source>
        <dbReference type="ARBA" id="ARBA00022617"/>
    </source>
</evidence>
<name>A0A9X1S3G2_9MICO</name>
<evidence type="ECO:0000259" key="21">
    <source>
        <dbReference type="PROSITE" id="PS51007"/>
    </source>
</evidence>
<dbReference type="PANTHER" id="PTHR33751:SF13">
    <property type="entry name" value="CYTOCHROME BC1 COMPLEX CYTOCHROME C SUBUNIT"/>
    <property type="match status" value="1"/>
</dbReference>
<feature type="binding site" description="covalent" evidence="18">
    <location>
        <position position="170"/>
    </location>
    <ligand>
        <name>heme c</name>
        <dbReference type="ChEBI" id="CHEBI:61717"/>
        <label>2</label>
    </ligand>
</feature>
<keyword evidence="10" id="KW-0677">Repeat</keyword>
<comment type="PTM">
    <text evidence="18">Binds 2 heme c groups covalently per subunit.</text>
</comment>
<organism evidence="22 23">
    <name type="scientific">Microbacterium allomyrinae</name>
    <dbReference type="NCBI Taxonomy" id="2830666"/>
    <lineage>
        <taxon>Bacteria</taxon>
        <taxon>Bacillati</taxon>
        <taxon>Actinomycetota</taxon>
        <taxon>Actinomycetes</taxon>
        <taxon>Micrococcales</taxon>
        <taxon>Microbacteriaceae</taxon>
        <taxon>Microbacterium</taxon>
    </lineage>
</organism>
<keyword evidence="14 17" id="KW-0408">Iron</keyword>
<comment type="caution">
    <text evidence="22">The sequence shown here is derived from an EMBL/GenBank/DDBJ whole genome shotgun (WGS) entry which is preliminary data.</text>
</comment>
<keyword evidence="5 17" id="KW-1003">Cell membrane</keyword>
<evidence type="ECO:0000256" key="17">
    <source>
        <dbReference type="PIRNR" id="PIRNR000007"/>
    </source>
</evidence>
<comment type="subunit">
    <text evidence="17">The cytochrome bc1 complex is composed of a cytochrome b (QcrB), the Rieske iron-sulfur protein (QcrA) and a diheme cytochrome c (QcrC) subunit.</text>
</comment>
<dbReference type="InterPro" id="IPR009152">
    <property type="entry name" value="bc1_cytC-su"/>
</dbReference>
<evidence type="ECO:0000256" key="14">
    <source>
        <dbReference type="ARBA" id="ARBA00023004"/>
    </source>
</evidence>
<dbReference type="EMBL" id="JAGTTN010000002">
    <property type="protein sequence ID" value="MCC2031933.1"/>
    <property type="molecule type" value="Genomic_DNA"/>
</dbReference>
<evidence type="ECO:0000313" key="23">
    <source>
        <dbReference type="Proteomes" id="UP001139354"/>
    </source>
</evidence>
<keyword evidence="23" id="KW-1185">Reference proteome</keyword>
<feature type="binding site" description="covalent" evidence="18">
    <location>
        <position position="79"/>
    </location>
    <ligand>
        <name>heme c</name>
        <dbReference type="ChEBI" id="CHEBI:61717"/>
        <label>1</label>
    </ligand>
</feature>
<evidence type="ECO:0000256" key="3">
    <source>
        <dbReference type="ARBA" id="ARBA00017819"/>
    </source>
</evidence>
<evidence type="ECO:0000256" key="8">
    <source>
        <dbReference type="ARBA" id="ARBA00022692"/>
    </source>
</evidence>
<keyword evidence="13 17" id="KW-1133">Transmembrane helix</keyword>
<evidence type="ECO:0000256" key="15">
    <source>
        <dbReference type="ARBA" id="ARBA00023136"/>
    </source>
</evidence>
<feature type="transmembrane region" description="Helical" evidence="17">
    <location>
        <begin position="255"/>
        <end position="274"/>
    </location>
</feature>
<dbReference type="GO" id="GO:0020037">
    <property type="term" value="F:heme binding"/>
    <property type="evidence" value="ECO:0007669"/>
    <property type="project" value="UniProtKB-UniRule"/>
</dbReference>
<dbReference type="PIRSF" id="PIRSF000007">
    <property type="entry name" value="Ubiq_cycred_cyc"/>
    <property type="match status" value="1"/>
</dbReference>
<reference evidence="22" key="1">
    <citation type="submission" date="2021-04" db="EMBL/GenBank/DDBJ databases">
        <title>Microbacterium tenobrionis sp. nov. and Microbacterium allomyrinae sp. nov., isolated from larvae of Tenobrio molitor and Allomyrina dichotoma, respectively.</title>
        <authorList>
            <person name="Lee S.D."/>
        </authorList>
    </citation>
    <scope>NUCLEOTIDE SEQUENCE</scope>
    <source>
        <strain evidence="22">BWT-G7</strain>
    </source>
</reference>
<evidence type="ECO:0000256" key="13">
    <source>
        <dbReference type="ARBA" id="ARBA00022989"/>
    </source>
</evidence>
<dbReference type="Pfam" id="PF00034">
    <property type="entry name" value="Cytochrom_C"/>
    <property type="match status" value="1"/>
</dbReference>
<comment type="caution">
    <text evidence="17">Lacks conserved residue(s) required for the propagation of feature annotation.</text>
</comment>
<dbReference type="PANTHER" id="PTHR33751">
    <property type="entry name" value="CBB3-TYPE CYTOCHROME C OXIDASE SUBUNIT FIXP"/>
    <property type="match status" value="1"/>
</dbReference>
<feature type="binding site" description="axial binding residue" evidence="19">
    <location>
        <position position="80"/>
    </location>
    <ligand>
        <name>heme c</name>
        <dbReference type="ChEBI" id="CHEBI:61717"/>
        <label>1</label>
    </ligand>
    <ligandPart>
        <name>Fe</name>
        <dbReference type="ChEBI" id="CHEBI:18248"/>
    </ligandPart>
</feature>
<accession>A0A9X1S3G2</accession>
<keyword evidence="11 17" id="KW-1278">Translocase</keyword>
<dbReference type="Proteomes" id="UP001139354">
    <property type="component" value="Unassembled WGS sequence"/>
</dbReference>
<evidence type="ECO:0000256" key="4">
    <source>
        <dbReference type="ARBA" id="ARBA00022448"/>
    </source>
</evidence>
<dbReference type="GO" id="GO:0005506">
    <property type="term" value="F:iron ion binding"/>
    <property type="evidence" value="ECO:0007669"/>
    <property type="project" value="UniProtKB-UniRule"/>
</dbReference>
<dbReference type="SUPFAM" id="SSF46626">
    <property type="entry name" value="Cytochrome c"/>
    <property type="match status" value="2"/>
</dbReference>
<evidence type="ECO:0000256" key="1">
    <source>
        <dbReference type="ARBA" id="ARBA00004651"/>
    </source>
</evidence>
<evidence type="ECO:0000256" key="20">
    <source>
        <dbReference type="SAM" id="MobiDB-lite"/>
    </source>
</evidence>
<feature type="binding site" description="axial binding residue" evidence="19">
    <location>
        <position position="174"/>
    </location>
    <ligand>
        <name>heme c</name>
        <dbReference type="ChEBI" id="CHEBI:61717"/>
        <label>2</label>
    </ligand>
    <ligandPart>
        <name>Fe</name>
        <dbReference type="ChEBI" id="CHEBI:18248"/>
    </ligandPart>
</feature>
<dbReference type="AlphaFoldDB" id="A0A9X1S3G2"/>
<evidence type="ECO:0000256" key="2">
    <source>
        <dbReference type="ARBA" id="ARBA00012951"/>
    </source>
</evidence>
<feature type="region of interest" description="Disordered" evidence="20">
    <location>
        <begin position="1"/>
        <end position="22"/>
    </location>
</feature>
<keyword evidence="15 17" id="KW-0472">Membrane</keyword>
<feature type="compositionally biased region" description="Basic and acidic residues" evidence="20">
    <location>
        <begin position="1"/>
        <end position="14"/>
    </location>
</feature>
<keyword evidence="7 17" id="KW-0679">Respiratory chain</keyword>
<dbReference type="GO" id="GO:0005886">
    <property type="term" value="C:plasma membrane"/>
    <property type="evidence" value="ECO:0007669"/>
    <property type="project" value="UniProtKB-SubCell"/>
</dbReference>